<sequence>MRQYTVPRDPHPKQNLCLPFLHLSFLNIQNTQHQAKKMFFFSKKKVLSVRVTVKRVWRRVREVFGWRDTRREEVFVVHQLNRVYRVKLELRHHHHADRVGHMPTSGLEFLEAQESEHHLSMSAVKRKRAEIATNRLSKPFRSPLGTGRKTSSATTTSLDVTIRKTKNDIDTLKQAHALSTSSTDADLEALIDKWRLASQAIAEELFGAVKEKVCRMGGVAAWREAERSKRDRMKDWGAEDAVQDDDDADCEFDEEGEELPEDEQEYRKAMKRQAREEMRAAADPPDEPPPEEAAVEDVMQEEDSFTMGTMLRSMRVELDLIGWDAEGERWV</sequence>
<dbReference type="PANTHER" id="PTHR28527">
    <property type="entry name" value="MATING-TYPE SWITCHING PROTEIN SWI2-RELATED"/>
    <property type="match status" value="1"/>
</dbReference>
<organism evidence="2 3">
    <name type="scientific">Zymoseptoria tritici ST99CH_1E4</name>
    <dbReference type="NCBI Taxonomy" id="1276532"/>
    <lineage>
        <taxon>Eukaryota</taxon>
        <taxon>Fungi</taxon>
        <taxon>Dikarya</taxon>
        <taxon>Ascomycota</taxon>
        <taxon>Pezizomycotina</taxon>
        <taxon>Dothideomycetes</taxon>
        <taxon>Dothideomycetidae</taxon>
        <taxon>Mycosphaerellales</taxon>
        <taxon>Mycosphaerellaceae</taxon>
        <taxon>Zymoseptoria</taxon>
    </lineage>
</organism>
<evidence type="ECO:0000313" key="3">
    <source>
        <dbReference type="Proteomes" id="UP000245764"/>
    </source>
</evidence>
<feature type="region of interest" description="Disordered" evidence="1">
    <location>
        <begin position="138"/>
        <end position="158"/>
    </location>
</feature>
<proteinExistence type="predicted"/>
<gene>
    <name evidence="2" type="ORF">ZT1E4_G4944</name>
</gene>
<protein>
    <recommendedName>
        <fullName evidence="4">Swi5-dependent recombination DNA repair protein 1</fullName>
    </recommendedName>
</protein>
<feature type="compositionally biased region" description="Acidic residues" evidence="1">
    <location>
        <begin position="241"/>
        <end position="264"/>
    </location>
</feature>
<dbReference type="GO" id="GO:0006310">
    <property type="term" value="P:DNA recombination"/>
    <property type="evidence" value="ECO:0007669"/>
    <property type="project" value="TreeGrafter"/>
</dbReference>
<feature type="compositionally biased region" description="Acidic residues" evidence="1">
    <location>
        <begin position="284"/>
        <end position="302"/>
    </location>
</feature>
<dbReference type="Gene3D" id="6.10.140.1020">
    <property type="match status" value="1"/>
</dbReference>
<accession>A0A2H1GAZ2</accession>
<evidence type="ECO:0008006" key="4">
    <source>
        <dbReference type="Google" id="ProtNLM"/>
    </source>
</evidence>
<dbReference type="AlphaFoldDB" id="A0A2H1GAZ2"/>
<dbReference type="Proteomes" id="UP000245764">
    <property type="component" value="Chromosome 4"/>
</dbReference>
<dbReference type="EMBL" id="LT854256">
    <property type="protein sequence ID" value="SMR50726.1"/>
    <property type="molecule type" value="Genomic_DNA"/>
</dbReference>
<feature type="compositionally biased region" description="Basic and acidic residues" evidence="1">
    <location>
        <begin position="265"/>
        <end position="280"/>
    </location>
</feature>
<name>A0A2H1GAZ2_ZYMTR</name>
<evidence type="ECO:0000256" key="1">
    <source>
        <dbReference type="SAM" id="MobiDB-lite"/>
    </source>
</evidence>
<feature type="compositionally biased region" description="Polar residues" evidence="1">
    <location>
        <begin position="148"/>
        <end position="158"/>
    </location>
</feature>
<dbReference type="PANTHER" id="PTHR28527:SF1">
    <property type="entry name" value="SWI5-DEPENDENT RECOMBINATION DNA REPAIR PROTEIN 1"/>
    <property type="match status" value="1"/>
</dbReference>
<reference evidence="3" key="1">
    <citation type="submission" date="2017-05" db="EMBL/GenBank/DDBJ databases">
        <authorList>
            <person name="Song R."/>
            <person name="Chenine A.L."/>
            <person name="Ruprecht R.M."/>
        </authorList>
    </citation>
    <scope>NUCLEOTIDE SEQUENCE [LARGE SCALE GENOMIC DNA]</scope>
</reference>
<feature type="compositionally biased region" description="Basic and acidic residues" evidence="1">
    <location>
        <begin position="224"/>
        <end position="237"/>
    </location>
</feature>
<feature type="region of interest" description="Disordered" evidence="1">
    <location>
        <begin position="224"/>
        <end position="302"/>
    </location>
</feature>
<evidence type="ECO:0000313" key="2">
    <source>
        <dbReference type="EMBL" id="SMR50726.1"/>
    </source>
</evidence>